<feature type="transmembrane region" description="Helical" evidence="2">
    <location>
        <begin position="6"/>
        <end position="27"/>
    </location>
</feature>
<protein>
    <submittedName>
        <fullName evidence="3">Uncharacterized protein</fullName>
    </submittedName>
</protein>
<feature type="compositionally biased region" description="Basic residues" evidence="1">
    <location>
        <begin position="98"/>
        <end position="107"/>
    </location>
</feature>
<keyword evidence="2" id="KW-1133">Transmembrane helix</keyword>
<feature type="region of interest" description="Disordered" evidence="1">
    <location>
        <begin position="156"/>
        <end position="187"/>
    </location>
</feature>
<gene>
    <name evidence="3" type="ORF">TRITD_3Bv1G226550</name>
</gene>
<feature type="region of interest" description="Disordered" evidence="1">
    <location>
        <begin position="83"/>
        <end position="128"/>
    </location>
</feature>
<sequence>MAMDCLLLAIINTVCIGATAMMVYAFIQLAREPHSKGSIAASLYLLFSISLTAGLYTVYCRTFFQQSALLVLSLRHRHRGTPWRRPASLPAVSESARPSKRQQRRQRSAAVSGPGTESHARAGPGSTGAWWRAGGDCIWHPGVRAAGGRRWVRVHDLPRGGGEGGRGEADAGVPAHVSPAVHRPVAT</sequence>
<evidence type="ECO:0000256" key="2">
    <source>
        <dbReference type="SAM" id="Phobius"/>
    </source>
</evidence>
<dbReference type="EMBL" id="LT934116">
    <property type="protein sequence ID" value="VAH83128.1"/>
    <property type="molecule type" value="Genomic_DNA"/>
</dbReference>
<keyword evidence="2" id="KW-0812">Transmembrane</keyword>
<evidence type="ECO:0000313" key="3">
    <source>
        <dbReference type="EMBL" id="VAH83128.1"/>
    </source>
</evidence>
<dbReference type="Proteomes" id="UP000324705">
    <property type="component" value="Chromosome 3B"/>
</dbReference>
<keyword evidence="2" id="KW-0472">Membrane</keyword>
<evidence type="ECO:0000256" key="1">
    <source>
        <dbReference type="SAM" id="MobiDB-lite"/>
    </source>
</evidence>
<feature type="transmembrane region" description="Helical" evidence="2">
    <location>
        <begin position="39"/>
        <end position="59"/>
    </location>
</feature>
<accession>A0A9R1QTP0</accession>
<reference evidence="3 4" key="1">
    <citation type="submission" date="2017-09" db="EMBL/GenBank/DDBJ databases">
        <authorList>
            <consortium name="International Durum Wheat Genome Sequencing Consortium (IDWGSC)"/>
            <person name="Milanesi L."/>
        </authorList>
    </citation>
    <scope>NUCLEOTIDE SEQUENCE [LARGE SCALE GENOMIC DNA]</scope>
    <source>
        <strain evidence="4">cv. Svevo</strain>
    </source>
</reference>
<organism evidence="3 4">
    <name type="scientific">Triticum turgidum subsp. durum</name>
    <name type="common">Durum wheat</name>
    <name type="synonym">Triticum durum</name>
    <dbReference type="NCBI Taxonomy" id="4567"/>
    <lineage>
        <taxon>Eukaryota</taxon>
        <taxon>Viridiplantae</taxon>
        <taxon>Streptophyta</taxon>
        <taxon>Embryophyta</taxon>
        <taxon>Tracheophyta</taxon>
        <taxon>Spermatophyta</taxon>
        <taxon>Magnoliopsida</taxon>
        <taxon>Liliopsida</taxon>
        <taxon>Poales</taxon>
        <taxon>Poaceae</taxon>
        <taxon>BOP clade</taxon>
        <taxon>Pooideae</taxon>
        <taxon>Triticodae</taxon>
        <taxon>Triticeae</taxon>
        <taxon>Triticinae</taxon>
        <taxon>Triticum</taxon>
    </lineage>
</organism>
<dbReference type="AlphaFoldDB" id="A0A9R1QTP0"/>
<proteinExistence type="predicted"/>
<dbReference type="Gramene" id="TRITD3Bv1G226550.1">
    <property type="protein sequence ID" value="TRITD3Bv1G226550.1"/>
    <property type="gene ID" value="TRITD3Bv1G226550"/>
</dbReference>
<name>A0A9R1QTP0_TRITD</name>
<evidence type="ECO:0000313" key="4">
    <source>
        <dbReference type="Proteomes" id="UP000324705"/>
    </source>
</evidence>
<keyword evidence="4" id="KW-1185">Reference proteome</keyword>